<evidence type="ECO:0000313" key="5">
    <source>
        <dbReference type="Proteomes" id="UP001594351"/>
    </source>
</evidence>
<comment type="caution">
    <text evidence="4">The sequence shown here is derived from an EMBL/GenBank/DDBJ whole genome shotgun (WGS) entry which is preliminary data.</text>
</comment>
<keyword evidence="2" id="KW-0560">Oxidoreductase</keyword>
<evidence type="ECO:0000259" key="3">
    <source>
        <dbReference type="Pfam" id="PF00881"/>
    </source>
</evidence>
<sequence length="197" mass="22504">MDIFEAITSRRSIRIFLKRPVPDEILRKCLEAARWAPSGGNTQPWRFIVVRNKEKINRFDPYQNQPWVESAPVVVVCCVDPSTKWTTYDESINNLFIGFLDLGAAIQNFLLTVHAAGLGAVWVASFSPRKVRELCAIPPHLFVVSLICMGYYDESAALGFRERTISNKDHRTRKPVMEFCFYETFGNTMFDEDPCSG</sequence>
<accession>A0ABV6YWF5</accession>
<feature type="domain" description="Nitroreductase" evidence="3">
    <location>
        <begin position="7"/>
        <end position="62"/>
    </location>
</feature>
<dbReference type="PANTHER" id="PTHR43673">
    <property type="entry name" value="NAD(P)H NITROREDUCTASE YDGI-RELATED"/>
    <property type="match status" value="1"/>
</dbReference>
<gene>
    <name evidence="4" type="ORF">ACFL27_10155</name>
</gene>
<evidence type="ECO:0000256" key="1">
    <source>
        <dbReference type="ARBA" id="ARBA00007118"/>
    </source>
</evidence>
<name>A0ABV6YWF5_UNCC1</name>
<keyword evidence="5" id="KW-1185">Reference proteome</keyword>
<comment type="similarity">
    <text evidence="1">Belongs to the nitroreductase family.</text>
</comment>
<dbReference type="InterPro" id="IPR000415">
    <property type="entry name" value="Nitroreductase-like"/>
</dbReference>
<dbReference type="Proteomes" id="UP001594351">
    <property type="component" value="Unassembled WGS sequence"/>
</dbReference>
<evidence type="ECO:0000313" key="4">
    <source>
        <dbReference type="EMBL" id="MFC1850542.1"/>
    </source>
</evidence>
<feature type="domain" description="Nitroreductase" evidence="3">
    <location>
        <begin position="64"/>
        <end position="151"/>
    </location>
</feature>
<dbReference type="SUPFAM" id="SSF55469">
    <property type="entry name" value="FMN-dependent nitroreductase-like"/>
    <property type="match status" value="1"/>
</dbReference>
<reference evidence="4 5" key="1">
    <citation type="submission" date="2024-09" db="EMBL/GenBank/DDBJ databases">
        <title>Laminarin stimulates single cell rates of sulfate reduction while oxygen inhibits transcriptomic activity in coastal marine sediment.</title>
        <authorList>
            <person name="Lindsay M."/>
            <person name="Orcutt B."/>
            <person name="Emerson D."/>
            <person name="Stepanauskas R."/>
            <person name="D'Angelo T."/>
        </authorList>
    </citation>
    <scope>NUCLEOTIDE SEQUENCE [LARGE SCALE GENOMIC DNA]</scope>
    <source>
        <strain evidence="4">SAG AM-311-K15</strain>
    </source>
</reference>
<organism evidence="4 5">
    <name type="scientific">candidate division CSSED10-310 bacterium</name>
    <dbReference type="NCBI Taxonomy" id="2855610"/>
    <lineage>
        <taxon>Bacteria</taxon>
        <taxon>Bacteria division CSSED10-310</taxon>
    </lineage>
</organism>
<protein>
    <submittedName>
        <fullName evidence="4">Nitroreductase family protein</fullName>
    </submittedName>
</protein>
<dbReference type="EMBL" id="JBHPBY010000106">
    <property type="protein sequence ID" value="MFC1850542.1"/>
    <property type="molecule type" value="Genomic_DNA"/>
</dbReference>
<dbReference type="PANTHER" id="PTHR43673:SF10">
    <property type="entry name" value="NADH DEHYDROGENASE_NAD(P)H NITROREDUCTASE XCC3605-RELATED"/>
    <property type="match status" value="1"/>
</dbReference>
<dbReference type="InterPro" id="IPR029479">
    <property type="entry name" value="Nitroreductase"/>
</dbReference>
<evidence type="ECO:0000256" key="2">
    <source>
        <dbReference type="ARBA" id="ARBA00023002"/>
    </source>
</evidence>
<dbReference type="Gene3D" id="3.40.109.10">
    <property type="entry name" value="NADH Oxidase"/>
    <property type="match status" value="1"/>
</dbReference>
<dbReference type="Pfam" id="PF00881">
    <property type="entry name" value="Nitroreductase"/>
    <property type="match status" value="2"/>
</dbReference>
<proteinExistence type="inferred from homology"/>